<dbReference type="PANTHER" id="PTHR10281">
    <property type="entry name" value="MEMBRANE-ASSOCIATED PROGESTERONE RECEPTOR COMPONENT-RELATED"/>
    <property type="match status" value="1"/>
</dbReference>
<organism evidence="4 5">
    <name type="scientific">Blepharisma stoltei</name>
    <dbReference type="NCBI Taxonomy" id="1481888"/>
    <lineage>
        <taxon>Eukaryota</taxon>
        <taxon>Sar</taxon>
        <taxon>Alveolata</taxon>
        <taxon>Ciliophora</taxon>
        <taxon>Postciliodesmatophora</taxon>
        <taxon>Heterotrichea</taxon>
        <taxon>Heterotrichida</taxon>
        <taxon>Blepharismidae</taxon>
        <taxon>Blepharisma</taxon>
    </lineage>
</organism>
<name>A0AAU9JC55_9CILI</name>
<dbReference type="SUPFAM" id="SSF55856">
    <property type="entry name" value="Cytochrome b5-like heme/steroid binding domain"/>
    <property type="match status" value="1"/>
</dbReference>
<feature type="domain" description="Cytochrome b5 heme-binding" evidence="3">
    <location>
        <begin position="24"/>
        <end position="81"/>
    </location>
</feature>
<dbReference type="GO" id="GO:0012505">
    <property type="term" value="C:endomembrane system"/>
    <property type="evidence" value="ECO:0007669"/>
    <property type="project" value="TreeGrafter"/>
</dbReference>
<dbReference type="InterPro" id="IPR001199">
    <property type="entry name" value="Cyt_B5-like_heme/steroid-bd"/>
</dbReference>
<dbReference type="Gene3D" id="3.10.120.10">
    <property type="entry name" value="Cytochrome b5-like heme/steroid binding domain"/>
    <property type="match status" value="1"/>
</dbReference>
<evidence type="ECO:0000256" key="2">
    <source>
        <dbReference type="SAM" id="SignalP"/>
    </source>
</evidence>
<evidence type="ECO:0000313" key="4">
    <source>
        <dbReference type="EMBL" id="CAG9325691.1"/>
    </source>
</evidence>
<reference evidence="4" key="1">
    <citation type="submission" date="2021-09" db="EMBL/GenBank/DDBJ databases">
        <authorList>
            <consortium name="AG Swart"/>
            <person name="Singh M."/>
            <person name="Singh A."/>
            <person name="Seah K."/>
            <person name="Emmerich C."/>
        </authorList>
    </citation>
    <scope>NUCLEOTIDE SEQUENCE</scope>
    <source>
        <strain evidence="4">ATCC30299</strain>
    </source>
</reference>
<keyword evidence="5" id="KW-1185">Reference proteome</keyword>
<evidence type="ECO:0000256" key="1">
    <source>
        <dbReference type="ARBA" id="ARBA00038357"/>
    </source>
</evidence>
<accession>A0AAU9JC55</accession>
<evidence type="ECO:0000313" key="5">
    <source>
        <dbReference type="Proteomes" id="UP001162131"/>
    </source>
</evidence>
<dbReference type="PANTHER" id="PTHR10281:SF76">
    <property type="entry name" value="CALCUTTA CUP-RELATED"/>
    <property type="match status" value="1"/>
</dbReference>
<feature type="chain" id="PRO_5043538212" description="Cytochrome b5 heme-binding domain-containing protein" evidence="2">
    <location>
        <begin position="21"/>
        <end position="127"/>
    </location>
</feature>
<dbReference type="InterPro" id="IPR050577">
    <property type="entry name" value="MAPR/NEUFC/NENF-like"/>
</dbReference>
<protein>
    <recommendedName>
        <fullName evidence="3">Cytochrome b5 heme-binding domain-containing protein</fullName>
    </recommendedName>
</protein>
<dbReference type="GO" id="GO:0016020">
    <property type="term" value="C:membrane"/>
    <property type="evidence" value="ECO:0007669"/>
    <property type="project" value="TreeGrafter"/>
</dbReference>
<evidence type="ECO:0000259" key="3">
    <source>
        <dbReference type="Pfam" id="PF00173"/>
    </source>
</evidence>
<proteinExistence type="inferred from homology"/>
<gene>
    <name evidence="4" type="ORF">BSTOLATCC_MIC39486</name>
</gene>
<dbReference type="Proteomes" id="UP001162131">
    <property type="component" value="Unassembled WGS sequence"/>
</dbReference>
<comment type="similarity">
    <text evidence="1">Belongs to the cytochrome b5 family. MAPR subfamily.</text>
</comment>
<dbReference type="AlphaFoldDB" id="A0AAU9JC55"/>
<dbReference type="InterPro" id="IPR036400">
    <property type="entry name" value="Cyt_B5-like_heme/steroid_sf"/>
</dbReference>
<sequence length="127" mass="14511">MRKFFFGIFILLFLESYGNGLKLTKEQLQEYEGKNGKIYFACGGIIFDASNDKSFKEGGKDHGFAGKDATVALARMDYDKKWIGLDPEEAELSPYMKNAIEKWIGVLKEKYQVVGELVKNSYERVDM</sequence>
<dbReference type="Pfam" id="PF00173">
    <property type="entry name" value="Cyt-b5"/>
    <property type="match status" value="1"/>
</dbReference>
<dbReference type="EMBL" id="CAJZBQ010000039">
    <property type="protein sequence ID" value="CAG9325691.1"/>
    <property type="molecule type" value="Genomic_DNA"/>
</dbReference>
<keyword evidence="2" id="KW-0732">Signal</keyword>
<feature type="signal peptide" evidence="2">
    <location>
        <begin position="1"/>
        <end position="20"/>
    </location>
</feature>
<comment type="caution">
    <text evidence="4">The sequence shown here is derived from an EMBL/GenBank/DDBJ whole genome shotgun (WGS) entry which is preliminary data.</text>
</comment>